<dbReference type="Pfam" id="PF12850">
    <property type="entry name" value="Metallophos_2"/>
    <property type="match status" value="1"/>
</dbReference>
<evidence type="ECO:0000256" key="2">
    <source>
        <dbReference type="RuleBase" id="RU362039"/>
    </source>
</evidence>
<protein>
    <recommendedName>
        <fullName evidence="2">Phosphoesterase</fullName>
        <ecNumber evidence="2">3.1.4.-</ecNumber>
    </recommendedName>
</protein>
<dbReference type="SUPFAM" id="SSF56300">
    <property type="entry name" value="Metallo-dependent phosphatases"/>
    <property type="match status" value="1"/>
</dbReference>
<comment type="similarity">
    <text evidence="1 2">Belongs to the metallophosphoesterase superfamily. YfcE family.</text>
</comment>
<dbReference type="Gene3D" id="3.60.21.10">
    <property type="match status" value="1"/>
</dbReference>
<gene>
    <name evidence="4" type="ORF">QP433_05505</name>
</gene>
<dbReference type="Proteomes" id="UP001229251">
    <property type="component" value="Unassembled WGS sequence"/>
</dbReference>
<sequence length="178" mass="20269">MKVLILSDNHGHYELVHSLVDQFRPEVDYICHCGDSEFKAEDPIWQEVDAYVAGNMDFDPAYPSQSLLDTDQGRILVVHGHRHQVNHHKYHLIEDAQTLGARMVFHGHTHKLYARIEEGILLVNPGSLAQSRGPVAERTFALAEIDSKQAMIHFYRYDGQELPQLTCMLDFSEGVSDD</sequence>
<dbReference type="EMBL" id="JASOOE010000009">
    <property type="protein sequence ID" value="MDK7187431.1"/>
    <property type="molecule type" value="Genomic_DNA"/>
</dbReference>
<proteinExistence type="inferred from homology"/>
<accession>A0AAJ1V3H0</accession>
<evidence type="ECO:0000256" key="1">
    <source>
        <dbReference type="ARBA" id="ARBA00008950"/>
    </source>
</evidence>
<comment type="caution">
    <text evidence="4">The sequence shown here is derived from an EMBL/GenBank/DDBJ whole genome shotgun (WGS) entry which is preliminary data.</text>
</comment>
<dbReference type="InterPro" id="IPR000979">
    <property type="entry name" value="Phosphodiesterase_MJ0936/Vps29"/>
</dbReference>
<dbReference type="EC" id="3.1.4.-" evidence="2"/>
<feature type="domain" description="Calcineurin-like phosphoesterase" evidence="3">
    <location>
        <begin position="1"/>
        <end position="147"/>
    </location>
</feature>
<evidence type="ECO:0000313" key="4">
    <source>
        <dbReference type="EMBL" id="MDK7187431.1"/>
    </source>
</evidence>
<evidence type="ECO:0000259" key="3">
    <source>
        <dbReference type="Pfam" id="PF12850"/>
    </source>
</evidence>
<dbReference type="GO" id="GO:0046872">
    <property type="term" value="F:metal ion binding"/>
    <property type="evidence" value="ECO:0007669"/>
    <property type="project" value="UniProtKB-KW"/>
</dbReference>
<organism evidence="4 5">
    <name type="scientific">Facklamia hominis</name>
    <dbReference type="NCBI Taxonomy" id="178214"/>
    <lineage>
        <taxon>Bacteria</taxon>
        <taxon>Bacillati</taxon>
        <taxon>Bacillota</taxon>
        <taxon>Bacilli</taxon>
        <taxon>Lactobacillales</taxon>
        <taxon>Aerococcaceae</taxon>
        <taxon>Facklamia</taxon>
    </lineage>
</organism>
<comment type="cofactor">
    <cofactor evidence="2">
        <name>a divalent metal cation</name>
        <dbReference type="ChEBI" id="CHEBI:60240"/>
    </cofactor>
</comment>
<name>A0AAJ1V3H0_9LACT</name>
<dbReference type="AlphaFoldDB" id="A0AAJ1V3H0"/>
<dbReference type="NCBIfam" id="TIGR00040">
    <property type="entry name" value="yfcE"/>
    <property type="match status" value="1"/>
</dbReference>
<dbReference type="InterPro" id="IPR024654">
    <property type="entry name" value="Calcineurin-like_PHP_lpxH"/>
</dbReference>
<keyword evidence="2" id="KW-0479">Metal-binding</keyword>
<dbReference type="GO" id="GO:0016787">
    <property type="term" value="F:hydrolase activity"/>
    <property type="evidence" value="ECO:0007669"/>
    <property type="project" value="UniProtKB-UniRule"/>
</dbReference>
<dbReference type="PANTHER" id="PTHR11124">
    <property type="entry name" value="VACUOLAR SORTING PROTEIN VPS29"/>
    <property type="match status" value="1"/>
</dbReference>
<evidence type="ECO:0000313" key="5">
    <source>
        <dbReference type="Proteomes" id="UP001229251"/>
    </source>
</evidence>
<dbReference type="InterPro" id="IPR029052">
    <property type="entry name" value="Metallo-depent_PP-like"/>
</dbReference>
<dbReference type="RefSeq" id="WP_006907895.1">
    <property type="nucleotide sequence ID" value="NZ_JASOOE010000009.1"/>
</dbReference>
<reference evidence="4" key="1">
    <citation type="submission" date="2023-05" db="EMBL/GenBank/DDBJ databases">
        <title>Cataloging the Phylogenetic Diversity of Human Bladder Bacteria.</title>
        <authorList>
            <person name="Du J."/>
        </authorList>
    </citation>
    <scope>NUCLEOTIDE SEQUENCE</scope>
    <source>
        <strain evidence="4">UMB1231</strain>
    </source>
</reference>